<gene>
    <name evidence="4" type="ORF">F4560_000783</name>
</gene>
<dbReference type="Proteomes" id="UP000552097">
    <property type="component" value="Unassembled WGS sequence"/>
</dbReference>
<accession>A0A7W9HF27</accession>
<proteinExistence type="predicted"/>
<feature type="repeat" description="ANK" evidence="3">
    <location>
        <begin position="207"/>
        <end position="239"/>
    </location>
</feature>
<dbReference type="Gene3D" id="1.25.40.20">
    <property type="entry name" value="Ankyrin repeat-containing domain"/>
    <property type="match status" value="2"/>
</dbReference>
<dbReference type="PROSITE" id="PS50088">
    <property type="entry name" value="ANK_REPEAT"/>
    <property type="match status" value="3"/>
</dbReference>
<dbReference type="AlphaFoldDB" id="A0A7W9HF27"/>
<keyword evidence="2 3" id="KW-0040">ANK repeat</keyword>
<name>A0A7W9HF27_9PSEU</name>
<evidence type="ECO:0000313" key="5">
    <source>
        <dbReference type="Proteomes" id="UP000552097"/>
    </source>
</evidence>
<reference evidence="4 5" key="1">
    <citation type="submission" date="2020-08" db="EMBL/GenBank/DDBJ databases">
        <title>Sequencing the genomes of 1000 actinobacteria strains.</title>
        <authorList>
            <person name="Klenk H.-P."/>
        </authorList>
    </citation>
    <scope>NUCLEOTIDE SEQUENCE [LARGE SCALE GENOMIC DNA]</scope>
    <source>
        <strain evidence="4 5">DSM 45486</strain>
    </source>
</reference>
<sequence length="391" mass="41998">MNVDASRRLLDAVKARDEAGVEQSLALGADPNASFGRTQGSALAFSAGNGDLSIVRRLLEGGADIGTSDPYILSPLRRAIKECHLEVTRLLLEQGAIDWEPAGRTDVLVDAMSAVRHMPQVPALQIMRMVLAHGARPRHASSASLVDAVALRMAPAVLRIFVEAGDDPNQRRGDGTPVLVLAARRGDSAAVDLLLQAGADVDAVDAKGRTALMHAVERDEQDVVSVLLLAGADIDKVSGDGVTAKQLAKGWQRKRIQILLGERVVGLDDVPIPRSVMGIRSTGYRLAGDTGTFERWALVLQHAVEDLGSQEWEAHTGRSVDCAVDLVRRLRDEPQPVSNASWRELDVTADEISILTAALLELAYGSPGALPIGDSRDEILDMHEELGRRIK</sequence>
<dbReference type="PROSITE" id="PS50297">
    <property type="entry name" value="ANK_REP_REGION"/>
    <property type="match status" value="2"/>
</dbReference>
<dbReference type="SMART" id="SM00248">
    <property type="entry name" value="ANK"/>
    <property type="match status" value="4"/>
</dbReference>
<evidence type="ECO:0000256" key="1">
    <source>
        <dbReference type="ARBA" id="ARBA00022737"/>
    </source>
</evidence>
<dbReference type="InterPro" id="IPR036770">
    <property type="entry name" value="Ankyrin_rpt-contain_sf"/>
</dbReference>
<dbReference type="PANTHER" id="PTHR24171">
    <property type="entry name" value="ANKYRIN REPEAT DOMAIN-CONTAINING PROTEIN 39-RELATED"/>
    <property type="match status" value="1"/>
</dbReference>
<dbReference type="RefSeq" id="WP_184916318.1">
    <property type="nucleotide sequence ID" value="NZ_JACHMO010000001.1"/>
</dbReference>
<organism evidence="4 5">
    <name type="scientific">Saccharothrix ecbatanensis</name>
    <dbReference type="NCBI Taxonomy" id="1105145"/>
    <lineage>
        <taxon>Bacteria</taxon>
        <taxon>Bacillati</taxon>
        <taxon>Actinomycetota</taxon>
        <taxon>Actinomycetes</taxon>
        <taxon>Pseudonocardiales</taxon>
        <taxon>Pseudonocardiaceae</taxon>
        <taxon>Saccharothrix</taxon>
    </lineage>
</organism>
<keyword evidence="5" id="KW-1185">Reference proteome</keyword>
<feature type="repeat" description="ANK" evidence="3">
    <location>
        <begin position="174"/>
        <end position="206"/>
    </location>
</feature>
<evidence type="ECO:0000256" key="2">
    <source>
        <dbReference type="ARBA" id="ARBA00023043"/>
    </source>
</evidence>
<dbReference type="Pfam" id="PF12796">
    <property type="entry name" value="Ank_2"/>
    <property type="match status" value="2"/>
</dbReference>
<evidence type="ECO:0000313" key="4">
    <source>
        <dbReference type="EMBL" id="MBB5801015.1"/>
    </source>
</evidence>
<evidence type="ECO:0000256" key="3">
    <source>
        <dbReference type="PROSITE-ProRule" id="PRU00023"/>
    </source>
</evidence>
<comment type="caution">
    <text evidence="4">The sequence shown here is derived from an EMBL/GenBank/DDBJ whole genome shotgun (WGS) entry which is preliminary data.</text>
</comment>
<feature type="repeat" description="ANK" evidence="3">
    <location>
        <begin position="38"/>
        <end position="70"/>
    </location>
</feature>
<keyword evidence="1" id="KW-0677">Repeat</keyword>
<protein>
    <submittedName>
        <fullName evidence="4">Ankyrin repeat protein</fullName>
    </submittedName>
</protein>
<dbReference type="InterPro" id="IPR002110">
    <property type="entry name" value="Ankyrin_rpt"/>
</dbReference>
<dbReference type="EMBL" id="JACHMO010000001">
    <property type="protein sequence ID" value="MBB5801015.1"/>
    <property type="molecule type" value="Genomic_DNA"/>
</dbReference>
<dbReference type="SUPFAM" id="SSF48403">
    <property type="entry name" value="Ankyrin repeat"/>
    <property type="match status" value="1"/>
</dbReference>